<gene>
    <name evidence="3" type="ORF">JOF53_005914</name>
</gene>
<keyword evidence="2" id="KW-1133">Transmembrane helix</keyword>
<dbReference type="EMBL" id="JAGIOO010000001">
    <property type="protein sequence ID" value="MBP2477042.1"/>
    <property type="molecule type" value="Genomic_DNA"/>
</dbReference>
<name>A0ABS5AKY2_9PSEU</name>
<feature type="region of interest" description="Disordered" evidence="1">
    <location>
        <begin position="1"/>
        <end position="20"/>
    </location>
</feature>
<comment type="caution">
    <text evidence="3">The sequence shown here is derived from an EMBL/GenBank/DDBJ whole genome shotgun (WGS) entry which is preliminary data.</text>
</comment>
<keyword evidence="4" id="KW-1185">Reference proteome</keyword>
<proteinExistence type="predicted"/>
<feature type="compositionally biased region" description="Polar residues" evidence="1">
    <location>
        <begin position="1"/>
        <end position="16"/>
    </location>
</feature>
<feature type="transmembrane region" description="Helical" evidence="2">
    <location>
        <begin position="29"/>
        <end position="49"/>
    </location>
</feature>
<protein>
    <submittedName>
        <fullName evidence="3">Uncharacterized protein</fullName>
    </submittedName>
</protein>
<evidence type="ECO:0000313" key="4">
    <source>
        <dbReference type="Proteomes" id="UP001519363"/>
    </source>
</evidence>
<evidence type="ECO:0000313" key="3">
    <source>
        <dbReference type="EMBL" id="MBP2477042.1"/>
    </source>
</evidence>
<dbReference type="Proteomes" id="UP001519363">
    <property type="component" value="Unassembled WGS sequence"/>
</dbReference>
<evidence type="ECO:0000256" key="1">
    <source>
        <dbReference type="SAM" id="MobiDB-lite"/>
    </source>
</evidence>
<sequence length="136" mass="14650">MTNPQAEQPQPYSQQDAPAPKKKSKLPKILGYLIVPLIALGFFVYNFMFGAGNAKVGECLAGDGTNANSVEKVDCADAKAKFTVVGRVEGKTSADVDDVEGKEHACDAYPGWKHVYWEQSSRRSTTGALLCLVPKA</sequence>
<accession>A0ABS5AKY2</accession>
<dbReference type="RefSeq" id="WP_086788306.1">
    <property type="nucleotide sequence ID" value="NZ_JAGIOO010000001.1"/>
</dbReference>
<reference evidence="3 4" key="1">
    <citation type="submission" date="2021-03" db="EMBL/GenBank/DDBJ databases">
        <title>Sequencing the genomes of 1000 actinobacteria strains.</title>
        <authorList>
            <person name="Klenk H.-P."/>
        </authorList>
    </citation>
    <scope>NUCLEOTIDE SEQUENCE [LARGE SCALE GENOMIC DNA]</scope>
    <source>
        <strain evidence="3 4">DSM 44580</strain>
    </source>
</reference>
<keyword evidence="2" id="KW-0812">Transmembrane</keyword>
<keyword evidence="2" id="KW-0472">Membrane</keyword>
<evidence type="ECO:0000256" key="2">
    <source>
        <dbReference type="SAM" id="Phobius"/>
    </source>
</evidence>
<organism evidence="3 4">
    <name type="scientific">Crossiella equi</name>
    <dbReference type="NCBI Taxonomy" id="130796"/>
    <lineage>
        <taxon>Bacteria</taxon>
        <taxon>Bacillati</taxon>
        <taxon>Actinomycetota</taxon>
        <taxon>Actinomycetes</taxon>
        <taxon>Pseudonocardiales</taxon>
        <taxon>Pseudonocardiaceae</taxon>
        <taxon>Crossiella</taxon>
    </lineage>
</organism>